<feature type="domain" description="Carrier" evidence="7">
    <location>
        <begin position="7001"/>
        <end position="7076"/>
    </location>
</feature>
<dbReference type="FunFam" id="1.10.1200.10:FF:000016">
    <property type="entry name" value="Non-ribosomal peptide synthase"/>
    <property type="match status" value="3"/>
</dbReference>
<feature type="domain" description="Carrier" evidence="7">
    <location>
        <begin position="5942"/>
        <end position="6017"/>
    </location>
</feature>
<proteinExistence type="inferred from homology"/>
<dbReference type="GO" id="GO:0017000">
    <property type="term" value="P:antibiotic biosynthetic process"/>
    <property type="evidence" value="ECO:0007669"/>
    <property type="project" value="UniProtKB-KW"/>
</dbReference>
<dbReference type="Pfam" id="PF00668">
    <property type="entry name" value="Condensation"/>
    <property type="match status" value="8"/>
</dbReference>
<dbReference type="FunFam" id="3.40.50.980:FF:000001">
    <property type="entry name" value="Non-ribosomal peptide synthetase"/>
    <property type="match status" value="3"/>
</dbReference>
<dbReference type="CDD" id="cd17646">
    <property type="entry name" value="A_NRPS_AB3403-like"/>
    <property type="match status" value="1"/>
</dbReference>
<dbReference type="InterPro" id="IPR025110">
    <property type="entry name" value="AMP-bd_C"/>
</dbReference>
<dbReference type="Gene3D" id="3.40.50.980">
    <property type="match status" value="10"/>
</dbReference>
<dbReference type="PANTHER" id="PTHR45527:SF1">
    <property type="entry name" value="FATTY ACID SYNTHASE"/>
    <property type="match status" value="1"/>
</dbReference>
<dbReference type="Pfam" id="PF13193">
    <property type="entry name" value="AMP-binding_C"/>
    <property type="match status" value="6"/>
</dbReference>
<dbReference type="GO" id="GO:0044550">
    <property type="term" value="P:secondary metabolite biosynthetic process"/>
    <property type="evidence" value="ECO:0007669"/>
    <property type="project" value="UniProtKB-ARBA"/>
</dbReference>
<evidence type="ECO:0000259" key="7">
    <source>
        <dbReference type="PROSITE" id="PS50075"/>
    </source>
</evidence>
<dbReference type="FunFam" id="3.30.300.30:FF:000010">
    <property type="entry name" value="Enterobactin synthetase component F"/>
    <property type="match status" value="1"/>
</dbReference>
<feature type="domain" description="Carrier" evidence="7">
    <location>
        <begin position="1196"/>
        <end position="1271"/>
    </location>
</feature>
<dbReference type="CDD" id="cd19543">
    <property type="entry name" value="DCL_NRPS"/>
    <property type="match status" value="1"/>
</dbReference>
<keyword evidence="6" id="KW-0045">Antibiotic biosynthesis</keyword>
<dbReference type="InterPro" id="IPR009081">
    <property type="entry name" value="PP-bd_ACP"/>
</dbReference>
<dbReference type="FunFam" id="3.40.50.980:FF:000002">
    <property type="entry name" value="Enterobactin synthetase component F"/>
    <property type="match status" value="2"/>
</dbReference>
<dbReference type="Pfam" id="PF00550">
    <property type="entry name" value="PP-binding"/>
    <property type="match status" value="6"/>
</dbReference>
<dbReference type="Gene3D" id="1.10.1200.10">
    <property type="entry name" value="ACP-like"/>
    <property type="match status" value="5"/>
</dbReference>
<dbReference type="NCBIfam" id="TIGR01733">
    <property type="entry name" value="AA-adenyl-dom"/>
    <property type="match status" value="6"/>
</dbReference>
<dbReference type="PROSITE" id="PS50075">
    <property type="entry name" value="CARRIER"/>
    <property type="match status" value="6"/>
</dbReference>
<dbReference type="Gene3D" id="2.30.38.10">
    <property type="entry name" value="Luciferase, Domain 3"/>
    <property type="match status" value="5"/>
</dbReference>
<dbReference type="GO" id="GO:0072330">
    <property type="term" value="P:monocarboxylic acid biosynthetic process"/>
    <property type="evidence" value="ECO:0007669"/>
    <property type="project" value="UniProtKB-ARBA"/>
</dbReference>
<dbReference type="InterPro" id="IPR029058">
    <property type="entry name" value="AB_hydrolase_fold"/>
</dbReference>
<dbReference type="SUPFAM" id="SSF52777">
    <property type="entry name" value="CoA-dependent acyltransferases"/>
    <property type="match status" value="15"/>
</dbReference>
<dbReference type="InterPro" id="IPR010071">
    <property type="entry name" value="AA_adenyl_dom"/>
</dbReference>
<feature type="domain" description="Carrier" evidence="7">
    <location>
        <begin position="3318"/>
        <end position="3393"/>
    </location>
</feature>
<dbReference type="FunFam" id="1.10.1200.10:FF:000005">
    <property type="entry name" value="Nonribosomal peptide synthetase 1"/>
    <property type="match status" value="1"/>
</dbReference>
<dbReference type="PANTHER" id="PTHR45527">
    <property type="entry name" value="NONRIBOSOMAL PEPTIDE SYNTHETASE"/>
    <property type="match status" value="1"/>
</dbReference>
<evidence type="ECO:0000256" key="2">
    <source>
        <dbReference type="ARBA" id="ARBA00006432"/>
    </source>
</evidence>
<dbReference type="FunFam" id="3.30.300.30:FF:000015">
    <property type="entry name" value="Nonribosomal peptide synthase SidD"/>
    <property type="match status" value="1"/>
</dbReference>
<dbReference type="Pfam" id="PF00501">
    <property type="entry name" value="AMP-binding"/>
    <property type="match status" value="6"/>
</dbReference>
<dbReference type="Gene3D" id="3.30.300.30">
    <property type="match status" value="6"/>
</dbReference>
<dbReference type="Pfam" id="PF00975">
    <property type="entry name" value="Thioesterase"/>
    <property type="match status" value="1"/>
</dbReference>
<evidence type="ECO:0000256" key="6">
    <source>
        <dbReference type="ARBA" id="ARBA00023194"/>
    </source>
</evidence>
<dbReference type="PATRIC" id="fig|1278076.4.peg.3275"/>
<keyword evidence="3" id="KW-0596">Phosphopantetheine</keyword>
<evidence type="ECO:0000256" key="1">
    <source>
        <dbReference type="ARBA" id="ARBA00001957"/>
    </source>
</evidence>
<dbReference type="NCBIfam" id="NF003417">
    <property type="entry name" value="PRK04813.1"/>
    <property type="match status" value="6"/>
</dbReference>
<dbReference type="GO" id="GO:0008610">
    <property type="term" value="P:lipid biosynthetic process"/>
    <property type="evidence" value="ECO:0007669"/>
    <property type="project" value="UniProtKB-ARBA"/>
</dbReference>
<comment type="similarity">
    <text evidence="2">Belongs to the ATP-dependent AMP-binding enzyme family.</text>
</comment>
<dbReference type="InterPro" id="IPR020806">
    <property type="entry name" value="PKS_PP-bd"/>
</dbReference>
<evidence type="ECO:0000256" key="4">
    <source>
        <dbReference type="ARBA" id="ARBA00022553"/>
    </source>
</evidence>
<organism evidence="8 9">
    <name type="scientific">Rhodococcus ruber BKS 20-38</name>
    <dbReference type="NCBI Taxonomy" id="1278076"/>
    <lineage>
        <taxon>Bacteria</taxon>
        <taxon>Bacillati</taxon>
        <taxon>Actinomycetota</taxon>
        <taxon>Actinomycetes</taxon>
        <taxon>Mycobacteriales</taxon>
        <taxon>Nocardiaceae</taxon>
        <taxon>Rhodococcus</taxon>
    </lineage>
</organism>
<gene>
    <name evidence="8" type="ORF">G352_15835</name>
</gene>
<evidence type="ECO:0000256" key="5">
    <source>
        <dbReference type="ARBA" id="ARBA00022737"/>
    </source>
</evidence>
<dbReference type="UniPathway" id="UPA00011"/>
<dbReference type="GO" id="GO:0003824">
    <property type="term" value="F:catalytic activity"/>
    <property type="evidence" value="ECO:0007669"/>
    <property type="project" value="InterPro"/>
</dbReference>
<name>M2ZPT2_9NOCA</name>
<dbReference type="InterPro" id="IPR042099">
    <property type="entry name" value="ANL_N_sf"/>
</dbReference>
<feature type="domain" description="Carrier" evidence="7">
    <location>
        <begin position="4393"/>
        <end position="4467"/>
    </location>
</feature>
<feature type="domain" description="Carrier" evidence="7">
    <location>
        <begin position="2264"/>
        <end position="2339"/>
    </location>
</feature>
<dbReference type="Gene3D" id="3.30.559.30">
    <property type="entry name" value="Nonribosomal peptide synthetase, condensation domain"/>
    <property type="match status" value="8"/>
</dbReference>
<dbReference type="InterPro" id="IPR020802">
    <property type="entry name" value="TesA-like"/>
</dbReference>
<dbReference type="SUPFAM" id="SSF53474">
    <property type="entry name" value="alpha/beta-Hydrolases"/>
    <property type="match status" value="1"/>
</dbReference>
<dbReference type="NCBIfam" id="NF004282">
    <property type="entry name" value="PRK05691.1"/>
    <property type="match status" value="6"/>
</dbReference>
<dbReference type="NCBIfam" id="TIGR01720">
    <property type="entry name" value="NRPS-para261"/>
    <property type="match status" value="1"/>
</dbReference>
<evidence type="ECO:0000313" key="9">
    <source>
        <dbReference type="Proteomes" id="UP000011731"/>
    </source>
</evidence>
<dbReference type="SMART" id="SM01294">
    <property type="entry name" value="PKS_PP_betabranch"/>
    <property type="match status" value="1"/>
</dbReference>
<dbReference type="Gene3D" id="3.40.50.12780">
    <property type="entry name" value="N-terminal domain of ligase-like"/>
    <property type="match status" value="1"/>
</dbReference>
<dbReference type="InterPro" id="IPR000873">
    <property type="entry name" value="AMP-dep_synth/lig_dom"/>
</dbReference>
<comment type="caution">
    <text evidence="8">The sequence shown here is derived from an EMBL/GenBank/DDBJ whole genome shotgun (WGS) entry which is preliminary data.</text>
</comment>
<dbReference type="InterPro" id="IPR001242">
    <property type="entry name" value="Condensation_dom"/>
</dbReference>
<dbReference type="FunFam" id="3.40.50.12780:FF:000012">
    <property type="entry name" value="Non-ribosomal peptide synthetase"/>
    <property type="match status" value="5"/>
</dbReference>
<dbReference type="GO" id="GO:0043041">
    <property type="term" value="P:amino acid activation for nonribosomal peptide biosynthetic process"/>
    <property type="evidence" value="ECO:0007669"/>
    <property type="project" value="TreeGrafter"/>
</dbReference>
<dbReference type="InterPro" id="IPR045851">
    <property type="entry name" value="AMP-bd_C_sf"/>
</dbReference>
<dbReference type="Gene3D" id="3.40.50.1820">
    <property type="entry name" value="alpha/beta hydrolase"/>
    <property type="match status" value="1"/>
</dbReference>
<dbReference type="InterPro" id="IPR036736">
    <property type="entry name" value="ACP-like_sf"/>
</dbReference>
<dbReference type="PROSITE" id="PS00012">
    <property type="entry name" value="PHOSPHOPANTETHEINE"/>
    <property type="match status" value="5"/>
</dbReference>
<dbReference type="SMART" id="SM00823">
    <property type="entry name" value="PKS_PP"/>
    <property type="match status" value="6"/>
</dbReference>
<keyword evidence="4" id="KW-0597">Phosphoprotein</keyword>
<keyword evidence="5" id="KW-0677">Repeat</keyword>
<sequence length="7342" mass="781995">MKGSSLQERLHIPPGAFALSSAQRSIWVAQQLAPEVPVCIAQYVDLSGDLDLDLLRAVAHEAAREFQSPYLRVVEVDGEPYQYVDPDLDRSDVPLLDFSDAPDPMTAAQQWMNTDYATPVDLAHDPLVNMTILRIGERRHLWYSRIHHVALDGFGAMTMVNRIAALYSAAHEGRAPEPPTAADLYALYQSDLDYRGSGRYTSDRDYWIERVAGLEDGSTLARRTAPTAARSTLDSVTLPDDLVARLTDADAASGSSAAATVVAAFACYLSRITGRADVMLNLPVFARTTVAAKRSGGMLVNTAPLHIRLEDDDTRGDLVHRAQLELTGALRHQRFSLEDIRRESGTAGRVHSYGGPMINVMLFRQEIALGPIRGEFHIMTSGPVEDLLVNIYQSGTPARTFLDFRGNPNQYEPGELREHHGRFLELFTGFLRAEPDTPVARIHPATAAVAERLRRDADLERFWRAALAGAPEHLQLPTDRRRTGPRSTPAAARLDLPLPAEVGDRVGDLARRHGATAPEVLHAAAAVLVGRLTAGTDTLVGLSAPAGALPLRVQLDENEPFAELLGRITAIHAAATAHADIPADRLARCFDAQHVPALPVLLDPAGTAADGGLAHAELVLHTATGPDGTHLRCTYATDLFDPATARSFCERLLRVLGAVVADPTAPVGNVDVVFPEEAGELSPVRGLPGASPQLWPEILTAVASHVPEASAIEFDGRTMTYGQLDAWSNRVARVLIDAGAGPETFVALGIARSLESVAAIWAVAKSGAAYMPVDPTYPAERIEYMLADSGAVLGMTTTAHRDGLPDDVPWLVLDDAEFVTALDPVPDGPVSDLDRRGALHFDHPAYLIYTSGSTGRPKGVVVPHRGLANLCAELHGRHGPTPHSRVSHFSSPSFDASVYEYMTAFAIGATLVVVPPTIYGGEELARFLREQRITHAFSTPAALASVDPEGIATESVTVAGDACPPELVARWAPGRRMFNAYGPTECTIVVNICGPLTPAPTIPIGTPVRGTHEVVLDSRLRPVPVGVAGELYIAGPGITRGYRRRPGLSAERFVADPFGAPGERMYRTGDVVRWRTDGALEYLGRSDFQVKVRGFRIELGEIDTVLTEHDDVTFAVTIGHTAPSGDTVLVSYVLPPAGHTAEPGALLAHLTRSLPAHMVPTAIVVLDAIPLTPVGKLDRRALPAPVLAPDGGTYVAPTSDAERTVAQVFAELLGVDRVGVDDSFFDLGGNSLIATRVVARVNAAFGTDLGVRALFEAPTVRTLAALTAGAAASTRTALVAGPRPDVLPVSAAQQRMWFVNQLDTTSPAYNIPMAIRLRGRLDRDALAAAVTDVLARHEALRTEFPATADGPVQRIRPVEQVPVDLTATTVTAGELAQRVAAEVTAGFDVAAQVPVRARLFVLGDEEHVLVFVVHHIAADGASMAPLARDLMTAYAARTDGSAPAWTPLEVQYADYALWQREVLGDPADPDSLAAAQLRYWRETLSGAPEVLALPTDRARPPHQSFRGATVRFDIGAELYRAVGDLARTHGATPFITVHAALAVLLARLSGSDDITVGTPVSGRGDRALDDLVGMFVNTVVLRTPVDAGHTFAEHLTRVRDRDLDALAHTDLPFDALVDAVPGHRSEAYAPLFQVMLAFQNNESAHLQLPGLTVDISEIDTGTTKFDLHLTLTEVPGQDGAAPALTGALSYATDLFDAGTVTALTERFVRLLAAVTSAPHVPVGDLDLLDGAERELILRRWNATDASRTAHTLADLFARQAARTPDADAVVFGDETVTYADFDARTNRLARHLIAAGVGPDRLVGLAMRRSVELLVGMYAVIKAGGAYLPLDPDHPADRLEYVLADARPVCVLTTTADRTPLPTPAPVLELDRLELSGESTAALTPQERPAPLTGDHLAYVLYTSGSTGRPKGVAVTHAAIVNRLRWMQHTYPLTAEDTVLQKTPFTFDVSVWEFFWPLQTGARLVVAAPDGHRDPAYLTAVVEQQHVTVAHFVPSMLAVFVAATDATRCTSLRLLFCSGEALPPATVTAARAAFPAAALHNLYGPTEAAVDVTSWACTDDDLDVVPIGAPVWNTRVHVLDARLHPVPVGAVGELYLSGIQLARGYVGRGDLTADRFVADPFGPPGTRMYRTGDLVSWRRDGNLVYLGRTDFQVKLRGLRIELGEIEHALLADPGVAQTAVVVHRPAGAADGSDGVLVAYVVPESDRTVDTAAMLEAAAARLPGYMVPTHVVVLDRFPLNPNGKLDRKALPAPDLAAGRSTDHVAPRTPVEQVLAEIFADLLAVPRVGVHDNFLELGGNSLLAMRMAARIAAATGTEVGVRDLFDAPTVAALAERLRDRDAAARPPLAAAATRPPVVPLSPAQQRMWFINQFDTTSPAYNIAVALRLTGTLDHAALRAAAADVAARHETLRTRYPLTDDGPVQVVLPVAVWQPDLTVTPVETEDTVPAHIDRIVGTGFDVATEVPVRIRLLTLTDTDHVLVLVVHHIAADGFSMGPLGRDLMTAYAARAEGHAPTWSPLPVQYADYTLWQHTVLGDESEPATLAARQLAFWHEELSGAPELLELPWDRPRPVQQSGRGARVAFEIGTDTHRGMLALARAHDASLFMVVHAALTVLLARLSSSDDIVIGTPVAGRGDRALDDLVGMFVNTVVLRAPVDERERFDALLRRIRSADLAAFGQADVPFERLVEALDPPRSTSYPPLFQVLLEFQDIERPEIALPGATARVLDLDPGLSPFDLQLSIAERPGHAGVQAAFTYATDLFDAATVASFADRFVRILDAVTADAAVTVGDVEIVTPREFAALAPARGRPAVSPQLWPELLSSVAAIVPEAVALSFEGRTVTYGELDAWSNRLARVLVEHGVGPESFVALGISRSIESVAAVWAVTKSGAAFVPVDPGYPAERIAYMLDDCRAVLGLTTTAHRDVWPTDSVPWLLLDDPGLRRGLDAVSPAPVTDDDRRAPLRYDHPAYLIYTSGSTGRPKGVVVTHRGLTNLNAEVREHFSITHRARVSHLASPSFDASLFELTKAFCAGATLVIVPPTVYGGEELARILREEHITHAFVTPTTLASLDPTGLDELRVLVVAGEACPPELVERWAPGRHMYNGYGPSEATIETSVSPDMRPDTTVTVGGPAIGFHEVVLDERLRPVPTGVAGELYIAGAGLARGYHRRPDLTAARFVADPFGAPGERMYRTGDVVRWRTDGTVEYLGRSDFQVKVRGFRIELGEIDTVLAAHDDVAFAVTIGHTAPSGDTALVAYVLPETGHHVDTAALRGHVAGQLPAHMVPAAVVVLDEIPLTPVGKLDRRALPVPDLSATGEYRAPATDTETVIAEIVAEALGHEKVSVDDSFFDLGGNSLIATRVVARINAALGTDAGVRVLFEAPTVRTLAARILDDHAGGPRIPLTAGPRPDRIPLSPAQQRMWFVNQFDTTSAAYNIPLAIRLTGRLDRAALTAAVHDLIVRHETLRTWYPSENTGPAQLVTDPAQATPDLDPVPVSAGELAQRVAAEVTAGFDVAAQVPVRARLFVLGDEEHVLVFVVHHIAADGASMAPLARDLMTAYAARTRGQDPAWTPLPVQYADYALWQRAVLGDAADPDSLTARQLDYWRTTLADLPEVLALPTDRPRPPHQSFRGATVRFDVEPELHRRLADLAAAHGATVFMAVHAVLAVLLARLSGSDDIAVGTPIAGRGHRALDDLVGMFVNTLVLRTPVTPALPFTDHLERTREADLAAFGHADLPFEKLVDALAPTRATDHAPLVQVVLEFQNNERAHLQLPDLTVDALDADAPVAKFDLQLTMGENPTAGPDPAGMTGAFTFATDLFDADTVTTFAERFVRLLTAVTTDPARPVGDLDLLDPTERPAPAPRAGRHAETLTAVFARSVAAGPDTVAITAPTDPATPALTYRELAARARRLARALVAHGAGPDRLVAVAVPRSTDLIVTLLAVLETGAGYLPVDVSYPPERLAFLFDDARPVCIVTTTATTAALPAGDTPMLLLDTPDTAARLADLPDGPLTDADRLGALHPDHTAYVIYTSGSTGRPKGVVVPHRNVVTLLAETQGRFGFDEHDVWTMFHSYAFDFSVWELWGALAYGGRLVVVDHHTARSPEAFLDLLRREHVTVLNQTPTAFYQLIEADRAAGDHALSLRYVVFGGEALDLAQLERWYRRHPDTAPALVNMYGITETTVHVTLQPLDRQFAATASASVIGDAIPGLTVHVLDRRLHPVPPGVIGEMYVSGEQAARGYLGRPDLTAARFVADPFTGPGARMYRTGDLARRRRDGRLEYLGRSDFQVQLHGFRIELGEVEAALLRCPGVARAVVVLHRDERAADRLVGYVVPQTGATVDVAATLEQVAGGLAAYMVPATLVVLDTLPVTATGKLDRRALPDPDFGALVTATRAPAGHLERQLVELFAQVLGLDTVGVDDSFFALGGDSIMSIQLVSRARAAGIELSPRDVFERKTPAALAAVATLGDGPAVLAELPGRGVGAVPLTPIVRWMLERGGSIDRYSQAALLRLPAGLDRATLTATLQAVLDRHDILRARLVPDVDDPAGVGLQVRGPGAVTADTLIHRVPVTTAADTDDFFALAAAELDAAADRLDTAAGILLQAVWFDAAAGSGRLLLVVHHLAVDGVSWRILVPDLAAAWAAARHGTAIEDTPAGTSVRRWAHALVDAAHRADRVAELDRWTTILDGDDPLLGDRPLDPVVDTNATVRTVATDLPADVTAALLTTVPGAFHGTVNDGLLTALALAVTAWRRDRGTVTDDVLIGLEGHGRETAVAPGADLSHTVGWFTTIHPVRLDLSDVDLPDALDGGDAAGAAVKTVKEQLAAVPDHGIGFGLLRYLNADTAARLRTHPAPQISFNYLGRLTPAVADTDTPWLPVDAFDRGGAQSPDMPAAAVVDINAVTVPTPDGPVLRATWSYPQHLLADTDVAALTERWAAAAAALARHVHRPHAGGLTPSDVPLVALDQPALDRLERHYRGAGHDGGLATVWPVAPLQTGLLFHALLAEQSADAYVVQLVLDLHGTVDPDRLHRAAQLLLDRHPNLRAAFADDGSGGFVQVVPARVDLPWTVLDLTGLDDPDRQAARLLDEDRRTRFDTAVAPLLRATLVRVAVDRYRLALTNHHILLDGWSTPLLVKDLLLLYATDGDTAALGRPRSYGDYLQWLAGQDTDAAADAWAHVLAGLDEPTLLAPTHRPGRTAAVSQDLDLDLPGGLAARLDAVAADRGVTVNTVVQTAWALVLGALTGRDDVVFGATVSGRPPQVTGIESMVGLFINTVPVRVTVRPAETLGALLDRVQAEQAAMLDHHHIGLSAIERRVGAAAGFDTLTVFESYPVDRAGLTEDTDIAGMRVAGISGHDATHYPLSIVAHPAGSGDTATLHLRLKYLPEVFDRATVETVAHRVEKVLTALAGDLHAPAAAVDVLVGDERAALAPVRGPVGGTTRTLPEVFGATAAAHPDAVAIVDGAARWTYRRLDDWSTRAARILADLGVGPETFVALGISRSLHSVAAMWAVTKTGAAFVPVDPNYPTDRIAFMLADSGAALGLTTAAHHDTLPGTVRWLTVDTDDFAARLAATPAGPLGDADRRGPLRLDHPAYLIYTSGSTGRPKGVVTTHRSLENFALDQRERFGAGPGATVMHFSSPSFDASIFEYLLAFGSGAALAVVPPTVYGGEELARVLREHGVTHGFITPAALASLPAADLDAFVDLAVGGEAWPAELRDTWAPGRRMVNAYGPTETTIMAAISAPMTAAGPITLGGPLRGVRAVVLDAALRPVPAGVAGELYLGGLGLARGYHARPDLTAARFVADPFGAPGERLYRTGDVVRWTDALELEYVGRSDFQVKVRGFRIELGEIDAALCSDPDVAFAATLGHTAPSGETVLVAYVLPTPGHGIGTDALRAHVGDRLPAHMVPAAVVVLDEIPLTPVGKLDRRALPAPDLSGGSGDYTPPADGLESAVAGVFADVLGLDRVSVTDNFFDIGGNSLVATRAASRLGAALGVDLGVRALFEAPTVRALAARLAATPGAEPATGAGPVRRPRPDRIPLSPAQQRMWFVNQFDTSSPAYNIPLAIRLTGHLSVAALDTAVRDVLARHESLRTVYPAGPDGPVQRILDADDVGLTVDVVPATEDTVLAAAAEFAATGFDITVDVPLRARVYALGRDEHLAVLVVHHIAGDGFSTGPLARDLMTAYQARTRGDAPAWAPLDVQYADYTLWQVDRLGDAAVPGSLAATQLDYWRTALAGLPEVLTLPTDRPRPAQQSFRGDVVRFPVDAALHERLTRLAAAHGATVFMAVHAVLAVLLARLSGSDDIAVGTPIAGRGHRALDDLVGMFVNTLVLRTHVPGQLTYAELLTAVTSTDLDAFAHADVPFEQVVETVDPARSTAHAPLFQVSLEFQNTARPRLELPHLTVSGVPLDPTVANFDLELLLGENHDDTGAPAGFDAALVYATDLFDADTVTAFAARFVRLLDAVTAAPDTPVGDIDLVTAEESRALAPAHGPHTLGTRVWPQILADAVAVDPDALAVVDGPRRATYRELDAHSSRLARMLVDYGVGPETVVALGLPRSLDSVTALWAVTKTGAAFVPVDPSYPRERIEYMLTDSGAALGLTVTAHRDELPATVPWFALDSATTVAELAPYSPEPPTDAERTAPLDPDHPAYLIYTSGSTGRPKGVVLTHRGLSDLAVEEHLHLDVRPGSRVSHLASPSFDASVFEQMMALSAGAALVIVPPAVYGGSELAEVLHTEQVTHAFITPTALASLDPDAVDSVGVLLVAGEACPPELVARWAPGRRMVDAYGPTEATIMTSISDPLAPGEPVTIGRPTRAFHAVVLDARLRPVPVGVAGELYVAGPGLARGYHARPDLTAARFVADPFGAPGERLYRTGDVVRWTKDHNLEYVGRSDFQVKVRGFRIELAEIDAALTGHRDVVFAHTVGRTAPSGETVLASYVLPAPGAAPDPADIKSFVAHQLPSHMVPTAVVVLDGIPLTPAGKLDRRALPEPDFAALGGTYRAPATELERTVVGVFVDYLGLDRVSVDDNFFDLGGTSLLATRMLPALGERLGRPVPLHSIFTHPTPAGLAAHLSGPQDRAGIDAALQVLVPLRDGTGAPLFCVHPAAGLSWAYAPLAQRVGGDRPVYGLQLPTLSGGPAPESVTALAERYVEEIRRIQPHGPYHLLGWSLGGVVAHAVAVELRRAGERVDTLALLDSHLSVRGAGSVGVRDMLRDLGVPFDTEQEPTYEQASELLDAALGGDTGLTAAHLERIHRGSAAALRAARRHAPATFDGDVLFFTAVRSAAPVAAVAAWHNVVSGEIHQYRIDCDHHEMVSPHAVEAIVQVLSARLADPAVTGAGPRN</sequence>
<keyword evidence="9" id="KW-1185">Reference proteome</keyword>
<accession>M2ZPT2</accession>
<dbReference type="FunFam" id="2.30.38.10:FF:000001">
    <property type="entry name" value="Non-ribosomal peptide synthetase PvdI"/>
    <property type="match status" value="5"/>
</dbReference>
<dbReference type="SMART" id="SM00824">
    <property type="entry name" value="PKS_TE"/>
    <property type="match status" value="1"/>
</dbReference>
<dbReference type="CDD" id="cd17643">
    <property type="entry name" value="A_NRPS_Cytc1-like"/>
    <property type="match status" value="1"/>
</dbReference>
<evidence type="ECO:0000256" key="3">
    <source>
        <dbReference type="ARBA" id="ARBA00022450"/>
    </source>
</evidence>
<dbReference type="Gene3D" id="3.30.559.10">
    <property type="entry name" value="Chloramphenicol acetyltransferase-like domain"/>
    <property type="match status" value="7"/>
</dbReference>
<dbReference type="GO" id="GO:0031177">
    <property type="term" value="F:phosphopantetheine binding"/>
    <property type="evidence" value="ECO:0007669"/>
    <property type="project" value="InterPro"/>
</dbReference>
<dbReference type="SUPFAM" id="SSF56801">
    <property type="entry name" value="Acetyl-CoA synthetase-like"/>
    <property type="match status" value="6"/>
</dbReference>
<evidence type="ECO:0000313" key="8">
    <source>
        <dbReference type="EMBL" id="EME62823.1"/>
    </source>
</evidence>
<dbReference type="PROSITE" id="PS00455">
    <property type="entry name" value="AMP_BINDING"/>
    <property type="match status" value="6"/>
</dbReference>
<dbReference type="InterPro" id="IPR023213">
    <property type="entry name" value="CAT-like_dom_sf"/>
</dbReference>
<dbReference type="CDD" id="cd19540">
    <property type="entry name" value="LCL_NRPS-like"/>
    <property type="match status" value="4"/>
</dbReference>
<dbReference type="InterPro" id="IPR006162">
    <property type="entry name" value="Ppantetheine_attach_site"/>
</dbReference>
<protein>
    <submittedName>
        <fullName evidence="8">Non-ribosomal peptide synthetase</fullName>
    </submittedName>
</protein>
<comment type="cofactor">
    <cofactor evidence="1">
        <name>pantetheine 4'-phosphate</name>
        <dbReference type="ChEBI" id="CHEBI:47942"/>
    </cofactor>
</comment>
<reference evidence="8 9" key="1">
    <citation type="journal article" date="2013" name="Genome Announc.">
        <title>Draft Genome Sequence of Rhodococcus ruber Strain BKS 20-38.</title>
        <authorList>
            <person name="Bala M."/>
            <person name="Kumar S."/>
            <person name="Raghava G.P."/>
            <person name="Mayilraj S."/>
        </authorList>
    </citation>
    <scope>NUCLEOTIDE SEQUENCE [LARGE SCALE GENOMIC DNA]</scope>
    <source>
        <strain evidence="8 9">BKS 20-38</strain>
    </source>
</reference>
<dbReference type="InterPro" id="IPR001031">
    <property type="entry name" value="Thioesterase"/>
</dbReference>
<dbReference type="InterPro" id="IPR020845">
    <property type="entry name" value="AMP-binding_CS"/>
</dbReference>
<dbReference type="SUPFAM" id="SSF47336">
    <property type="entry name" value="ACP-like"/>
    <property type="match status" value="6"/>
</dbReference>
<dbReference type="Proteomes" id="UP000011731">
    <property type="component" value="Unassembled WGS sequence"/>
</dbReference>
<dbReference type="EMBL" id="AOEX01000049">
    <property type="protein sequence ID" value="EME62823.1"/>
    <property type="molecule type" value="Genomic_DNA"/>
</dbReference>
<dbReference type="GO" id="GO:0005737">
    <property type="term" value="C:cytoplasm"/>
    <property type="evidence" value="ECO:0007669"/>
    <property type="project" value="TreeGrafter"/>
</dbReference>
<dbReference type="InterPro" id="IPR010060">
    <property type="entry name" value="NRPS_synth"/>
</dbReference>